<gene>
    <name evidence="1" type="ORF">Vadar_031984</name>
</gene>
<evidence type="ECO:0000313" key="1">
    <source>
        <dbReference type="EMBL" id="KAH7867325.1"/>
    </source>
</evidence>
<reference evidence="1 2" key="1">
    <citation type="journal article" date="2021" name="Hortic Res">
        <title>High-quality reference genome and annotation aids understanding of berry development for evergreen blueberry (Vaccinium darrowii).</title>
        <authorList>
            <person name="Yu J."/>
            <person name="Hulse-Kemp A.M."/>
            <person name="Babiker E."/>
            <person name="Staton M."/>
        </authorList>
    </citation>
    <scope>NUCLEOTIDE SEQUENCE [LARGE SCALE GENOMIC DNA]</scope>
    <source>
        <strain evidence="2">cv. NJ 8807/NJ 8810</strain>
        <tissue evidence="1">Young leaf</tissue>
    </source>
</reference>
<dbReference type="EMBL" id="CM037159">
    <property type="protein sequence ID" value="KAH7867325.1"/>
    <property type="molecule type" value="Genomic_DNA"/>
</dbReference>
<comment type="caution">
    <text evidence="1">The sequence shown here is derived from an EMBL/GenBank/DDBJ whole genome shotgun (WGS) entry which is preliminary data.</text>
</comment>
<name>A0ACB7ZP28_9ERIC</name>
<accession>A0ACB7ZP28</accession>
<proteinExistence type="predicted"/>
<dbReference type="Proteomes" id="UP000828048">
    <property type="component" value="Chromosome 9"/>
</dbReference>
<keyword evidence="2" id="KW-1185">Reference proteome</keyword>
<sequence>MWNCRGASNPHFRWNFVELVRDHKRLMVILTETRIGGSRVETICQSLGFTNFYIVDSVGFAGGIWLLWNEDNIICDVLHSIEQEIHACIQVSPHTSPWLISAIYASPHFARRKFLWESLKIFSPHQSLPWLLLGDCNQVLTSEDKFGGNPVNSARANLFKDCLDTCGMLDLGFSGSRYTWSNLRTTRGLIQERLDRCWSNAAWKFQFPNTIVRHLPRTHSDHCPVLLNTDPCLLDRCWSNAAWKFQFPNTIVRHLPRTHSDHCPVLLNTDPCHLSSIKPFRFKSIWFSDPSLFPLIEECWSVPSNSFISNLNCFTARVKVWNKENFGNLFYRKKMILARLSGIQRSLEVRPSVFLTNLEVTLSDEYNNILSLEEEFWALKSRVNWLSDGDCRVDCDDLAGVQFPLLNSECHANLCSAPSNAELWKTEVPLVYLSQTEHKQRFLSFTCHKEVPFDRLGAHIFTGTLFLEQGSCLVVNKVFIVLAGVSSHLNPKNMLQELLVKFGLGYPIYECAIVEVGPPKMLKFRAKLIFAEEKFESMELHSSKKEAEQNIAQHALDCIQMEKVTKCAKFFLRFVFNVSHKT</sequence>
<protein>
    <submittedName>
        <fullName evidence="1">Uncharacterized protein</fullName>
    </submittedName>
</protein>
<organism evidence="1 2">
    <name type="scientific">Vaccinium darrowii</name>
    <dbReference type="NCBI Taxonomy" id="229202"/>
    <lineage>
        <taxon>Eukaryota</taxon>
        <taxon>Viridiplantae</taxon>
        <taxon>Streptophyta</taxon>
        <taxon>Embryophyta</taxon>
        <taxon>Tracheophyta</taxon>
        <taxon>Spermatophyta</taxon>
        <taxon>Magnoliopsida</taxon>
        <taxon>eudicotyledons</taxon>
        <taxon>Gunneridae</taxon>
        <taxon>Pentapetalae</taxon>
        <taxon>asterids</taxon>
        <taxon>Ericales</taxon>
        <taxon>Ericaceae</taxon>
        <taxon>Vaccinioideae</taxon>
        <taxon>Vaccinieae</taxon>
        <taxon>Vaccinium</taxon>
    </lineage>
</organism>
<evidence type="ECO:0000313" key="2">
    <source>
        <dbReference type="Proteomes" id="UP000828048"/>
    </source>
</evidence>